<keyword evidence="4" id="KW-0489">Methyltransferase</keyword>
<dbReference type="InterPro" id="IPR029063">
    <property type="entry name" value="SAM-dependent_MTases_sf"/>
</dbReference>
<dbReference type="PIRSF" id="PIRSF038972">
    <property type="entry name" value="Trm12"/>
    <property type="match status" value="1"/>
</dbReference>
<evidence type="ECO:0000259" key="3">
    <source>
        <dbReference type="PROSITE" id="PS51684"/>
    </source>
</evidence>
<evidence type="ECO:0000256" key="2">
    <source>
        <dbReference type="PIRNR" id="PIRNR038972"/>
    </source>
</evidence>
<feature type="domain" description="SAM-dependent methyltransferase TRM5/TYW2-type" evidence="3">
    <location>
        <begin position="193"/>
        <end position="459"/>
    </location>
</feature>
<organism evidence="4 5">
    <name type="scientific">Cladophialophora chaetospira</name>
    <dbReference type="NCBI Taxonomy" id="386627"/>
    <lineage>
        <taxon>Eukaryota</taxon>
        <taxon>Fungi</taxon>
        <taxon>Dikarya</taxon>
        <taxon>Ascomycota</taxon>
        <taxon>Pezizomycotina</taxon>
        <taxon>Eurotiomycetes</taxon>
        <taxon>Chaetothyriomycetidae</taxon>
        <taxon>Chaetothyriales</taxon>
        <taxon>Herpotrichiellaceae</taxon>
        <taxon>Cladophialophora</taxon>
    </lineage>
</organism>
<dbReference type="PROSITE" id="PS51684">
    <property type="entry name" value="SAM_MT_TRM5_TYW2"/>
    <property type="match status" value="1"/>
</dbReference>
<dbReference type="GO" id="GO:0031591">
    <property type="term" value="P:wybutosine biosynthetic process"/>
    <property type="evidence" value="ECO:0007669"/>
    <property type="project" value="InterPro"/>
</dbReference>
<dbReference type="CDD" id="cd02440">
    <property type="entry name" value="AdoMet_MTases"/>
    <property type="match status" value="1"/>
</dbReference>
<comment type="catalytic activity">
    <reaction evidence="1">
        <text>4-demethylwyosine(37) in tRNA(Phe) + S-adenosyl-L-methionine = 4-demethyl-7-[(3S)-3-amino-3-carboxypropyl]wyosine(37) in tRNA(Phe) + S-methyl-5'-thioadenosine + H(+)</text>
        <dbReference type="Rhea" id="RHEA:36355"/>
        <dbReference type="Rhea" id="RHEA-COMP:10164"/>
        <dbReference type="Rhea" id="RHEA-COMP:10378"/>
        <dbReference type="ChEBI" id="CHEBI:15378"/>
        <dbReference type="ChEBI" id="CHEBI:17509"/>
        <dbReference type="ChEBI" id="CHEBI:59789"/>
        <dbReference type="ChEBI" id="CHEBI:64315"/>
        <dbReference type="ChEBI" id="CHEBI:73550"/>
        <dbReference type="EC" id="2.5.1.114"/>
    </reaction>
</comment>
<dbReference type="GO" id="GO:0005737">
    <property type="term" value="C:cytoplasm"/>
    <property type="evidence" value="ECO:0007669"/>
    <property type="project" value="UniProtKB-SubCell"/>
</dbReference>
<gene>
    <name evidence="4" type="primary">TRM12</name>
    <name evidence="4" type="ORF">H2200_003293</name>
</gene>
<keyword evidence="2" id="KW-0819">tRNA processing</keyword>
<dbReference type="EMBL" id="JAPDRK010000004">
    <property type="protein sequence ID" value="KAJ9613351.1"/>
    <property type="molecule type" value="Genomic_DNA"/>
</dbReference>
<dbReference type="Gene3D" id="3.40.50.150">
    <property type="entry name" value="Vaccinia Virus protein VP39"/>
    <property type="match status" value="1"/>
</dbReference>
<evidence type="ECO:0000313" key="4">
    <source>
        <dbReference type="EMBL" id="KAJ9613351.1"/>
    </source>
</evidence>
<keyword evidence="2" id="KW-0949">S-adenosyl-L-methionine</keyword>
<keyword evidence="2 4" id="KW-0808">Transferase</keyword>
<reference evidence="4" key="1">
    <citation type="submission" date="2022-10" db="EMBL/GenBank/DDBJ databases">
        <title>Culturing micro-colonial fungi from biological soil crusts in the Mojave desert and describing Neophaeococcomyces mojavensis, and introducing the new genera and species Taxawa tesnikishii.</title>
        <authorList>
            <person name="Kurbessoian T."/>
            <person name="Stajich J.E."/>
        </authorList>
    </citation>
    <scope>NUCLEOTIDE SEQUENCE</scope>
    <source>
        <strain evidence="4">TK_41</strain>
    </source>
</reference>
<dbReference type="GO" id="GO:0008175">
    <property type="term" value="F:tRNA methyltransferase activity"/>
    <property type="evidence" value="ECO:0007669"/>
    <property type="project" value="TreeGrafter"/>
</dbReference>
<dbReference type="InterPro" id="IPR030382">
    <property type="entry name" value="MeTrfase_TRM5/TYW2"/>
</dbReference>
<dbReference type="SUPFAM" id="SSF53335">
    <property type="entry name" value="S-adenosyl-L-methionine-dependent methyltransferases"/>
    <property type="match status" value="1"/>
</dbReference>
<dbReference type="InterPro" id="IPR026274">
    <property type="entry name" value="tRNA_wybutosine_synth_prot_2"/>
</dbReference>
<proteinExistence type="inferred from homology"/>
<evidence type="ECO:0000313" key="5">
    <source>
        <dbReference type="Proteomes" id="UP001172673"/>
    </source>
</evidence>
<sequence length="461" mass="51248">MNDGDQCQDEQPLLISTSDTATRGVVGSTATPSSNGLLISDLPKRYTAYPPLLLLPFNFTSHSARWAKFYSGLDEADKTELFRCIAEEGFRKMSISRVAINAPIAAVIGHDDEDEAEEAERCGVLSYGEQSHHNQGKEQSKQPNVLRSPSGLVPIYGDWRPPVTPDQHKPRILHPTVQDFQQAFWTSTSQHEGVTQVWAPLYTMFSRGNISEKARILGIQSRFPGLTAHELGDGEYIGEVDVVDLYVGIGYFAFCYLKRGVRRVYGWDINPWSIEGLRRGCERNGWRCEVVKIDQKGKIESEGGVRGLVARIREGDEDGREEKVIRCVAFLGDNRLAANVIEEIQDGFKKVESKAGRKRPELNIRHINLGLLPTSKAGWSDAVRMLNSMSNGKGGWAHIHENVDVRDIKDKAGSIVKEVDGLLRAVSGPRFNASCAHIEQVKTYAPGVMHCVYDIELQSNG</sequence>
<comment type="subcellular location">
    <subcellularLocation>
        <location evidence="2">Cytoplasm</location>
    </subcellularLocation>
</comment>
<comment type="caution">
    <text evidence="4">The sequence shown here is derived from an EMBL/GenBank/DDBJ whole genome shotgun (WGS) entry which is preliminary data.</text>
</comment>
<keyword evidence="2" id="KW-0963">Cytoplasm</keyword>
<keyword evidence="5" id="KW-1185">Reference proteome</keyword>
<dbReference type="PANTHER" id="PTHR23245:SF25">
    <property type="entry name" value="TRNA WYBUTOSINE-SYNTHESIZING PROTEIN 2 HOMOLOG"/>
    <property type="match status" value="1"/>
</dbReference>
<comment type="function">
    <text evidence="2">S-adenosyl-L-methionine-dependent transferase that acts as a component of the wybutosine biosynthesis pathway. Wybutosine is a hyper modified guanosine with a tricyclic base found at the 3'-position adjacent to the anticodon of eukaryotic phenylalanine tRNA. Catalyzes the transfer of the alpha-amino-alpha-carboxypropyl (acp) group from S-adenosyl-L-methionine to the C-7 position of 4-demethylwyosine (imG-14) to produce wybutosine-86.</text>
</comment>
<evidence type="ECO:0000256" key="1">
    <source>
        <dbReference type="ARBA" id="ARBA00049400"/>
    </source>
</evidence>
<dbReference type="GO" id="GO:0102522">
    <property type="term" value="F:tRNA 4-demethylwyosine alpha-amino-alpha-carboxypropyltransferase activity"/>
    <property type="evidence" value="ECO:0007669"/>
    <property type="project" value="UniProtKB-EC"/>
</dbReference>
<comment type="similarity">
    <text evidence="2">Belongs to the class I-like SAM-binding methyltransferase superfamily. TRM5/TYW2 family.</text>
</comment>
<dbReference type="Proteomes" id="UP001172673">
    <property type="component" value="Unassembled WGS sequence"/>
</dbReference>
<dbReference type="GO" id="GO:0030488">
    <property type="term" value="P:tRNA methylation"/>
    <property type="evidence" value="ECO:0007669"/>
    <property type="project" value="TreeGrafter"/>
</dbReference>
<dbReference type="GO" id="GO:0008757">
    <property type="term" value="F:S-adenosylmethionine-dependent methyltransferase activity"/>
    <property type="evidence" value="ECO:0007669"/>
    <property type="project" value="InterPro"/>
</dbReference>
<name>A0AA38XHS7_9EURO</name>
<dbReference type="AlphaFoldDB" id="A0AA38XHS7"/>
<comment type="pathway">
    <text evidence="2">tRNA modification; wybutosine-tRNA(Phe) biosynthesis.</text>
</comment>
<accession>A0AA38XHS7</accession>
<dbReference type="PANTHER" id="PTHR23245">
    <property type="entry name" value="TRNA METHYLTRANSFERASE"/>
    <property type="match status" value="1"/>
</dbReference>
<protein>
    <recommendedName>
        <fullName evidence="2">tRNA wybutosine-synthesizing protein 2</fullName>
        <shortName evidence="2">tRNA-yW-synthesizing protein 2</shortName>
    </recommendedName>
    <alternativeName>
        <fullName evidence="2">tRNA(Phe) (4-demethylwyosine(37)-C(7)) aminocarboxypropyltransferase</fullName>
    </alternativeName>
</protein>